<name>A0A917AJW7_9BACI</name>
<dbReference type="GO" id="GO:0016773">
    <property type="term" value="F:phosphotransferase activity, alcohol group as acceptor"/>
    <property type="evidence" value="ECO:0007669"/>
    <property type="project" value="InterPro"/>
</dbReference>
<reference evidence="1" key="1">
    <citation type="journal article" date="2014" name="Int. J. Syst. Evol. Microbiol.">
        <title>Complete genome sequence of Corynebacterium casei LMG S-19264T (=DSM 44701T), isolated from a smear-ripened cheese.</title>
        <authorList>
            <consortium name="US DOE Joint Genome Institute (JGI-PGF)"/>
            <person name="Walter F."/>
            <person name="Albersmeier A."/>
            <person name="Kalinowski J."/>
            <person name="Ruckert C."/>
        </authorList>
    </citation>
    <scope>NUCLEOTIDE SEQUENCE</scope>
    <source>
        <strain evidence="1">CGMCC 1.12698</strain>
    </source>
</reference>
<sequence length="305" mass="34829">MISLSERFITHTKDVYGEQGTEWLKTFPHLLQTCQEQWKLSLQEPFPNLSYNYVQSVTTKTGEQCVLKLFINKEELSREMEALQLFDGNGMARLIDANMEAGALLLEHLSPGHALSTIESDEEATAIAASVMKQLNNAVSTQHSLPCLEGLAYEYKKLRKHFNGSTGPIPAHLVEKAELLFPALLQTIQQPVLLHGDLHHDNILCADDTWKAIDPKGLIGEVEYETVPFLYNYLLNQSSPLDVLNRRINQFVDILHLNRERILCWGLCHSIISAWWFLEDNIDEWKDRVLCAQLFDELMTNSHTL</sequence>
<evidence type="ECO:0000313" key="2">
    <source>
        <dbReference type="Proteomes" id="UP000605259"/>
    </source>
</evidence>
<proteinExistence type="predicted"/>
<gene>
    <name evidence="1" type="ORF">GCM10007140_04650</name>
</gene>
<dbReference type="AlphaFoldDB" id="A0A917AJW7"/>
<dbReference type="GO" id="GO:0019748">
    <property type="term" value="P:secondary metabolic process"/>
    <property type="evidence" value="ECO:0007669"/>
    <property type="project" value="InterPro"/>
</dbReference>
<organism evidence="1 2">
    <name type="scientific">Priestia taiwanensis</name>
    <dbReference type="NCBI Taxonomy" id="1347902"/>
    <lineage>
        <taxon>Bacteria</taxon>
        <taxon>Bacillati</taxon>
        <taxon>Bacillota</taxon>
        <taxon>Bacilli</taxon>
        <taxon>Bacillales</taxon>
        <taxon>Bacillaceae</taxon>
        <taxon>Priestia</taxon>
    </lineage>
</organism>
<dbReference type="Pfam" id="PF04655">
    <property type="entry name" value="APH_6_hur"/>
    <property type="match status" value="1"/>
</dbReference>
<evidence type="ECO:0000313" key="1">
    <source>
        <dbReference type="EMBL" id="GGE57341.1"/>
    </source>
</evidence>
<dbReference type="EMBL" id="BMFK01000001">
    <property type="protein sequence ID" value="GGE57341.1"/>
    <property type="molecule type" value="Genomic_DNA"/>
</dbReference>
<dbReference type="Gene3D" id="3.90.1200.10">
    <property type="match status" value="1"/>
</dbReference>
<dbReference type="SUPFAM" id="SSF56112">
    <property type="entry name" value="Protein kinase-like (PK-like)"/>
    <property type="match status" value="1"/>
</dbReference>
<protein>
    <submittedName>
        <fullName evidence="1">Streptomycin 6-kinase</fullName>
    </submittedName>
</protein>
<keyword evidence="2" id="KW-1185">Reference proteome</keyword>
<dbReference type="Proteomes" id="UP000605259">
    <property type="component" value="Unassembled WGS sequence"/>
</dbReference>
<dbReference type="InterPro" id="IPR011009">
    <property type="entry name" value="Kinase-like_dom_sf"/>
</dbReference>
<accession>A0A917AJW7</accession>
<comment type="caution">
    <text evidence="1">The sequence shown here is derived from an EMBL/GenBank/DDBJ whole genome shotgun (WGS) entry which is preliminary data.</text>
</comment>
<dbReference type="InterPro" id="IPR006748">
    <property type="entry name" value="NH2Glyco/OHUrea_AB-resist_kin"/>
</dbReference>
<reference evidence="1" key="2">
    <citation type="submission" date="2020-09" db="EMBL/GenBank/DDBJ databases">
        <authorList>
            <person name="Sun Q."/>
            <person name="Zhou Y."/>
        </authorList>
    </citation>
    <scope>NUCLEOTIDE SEQUENCE</scope>
    <source>
        <strain evidence="1">CGMCC 1.12698</strain>
    </source>
</reference>
<dbReference type="RefSeq" id="WP_188386837.1">
    <property type="nucleotide sequence ID" value="NZ_BMFK01000001.1"/>
</dbReference>